<dbReference type="SUPFAM" id="SSF50630">
    <property type="entry name" value="Acid proteases"/>
    <property type="match status" value="1"/>
</dbReference>
<keyword evidence="2" id="KW-0732">Signal</keyword>
<dbReference type="EMBL" id="CP126651">
    <property type="protein sequence ID" value="WJZ85419.1"/>
    <property type="molecule type" value="Genomic_DNA"/>
</dbReference>
<dbReference type="InterPro" id="IPR033121">
    <property type="entry name" value="PEPTIDASE_A1"/>
</dbReference>
<dbReference type="InterPro" id="IPR032799">
    <property type="entry name" value="TAXi_C"/>
</dbReference>
<dbReference type="PANTHER" id="PTHR13683">
    <property type="entry name" value="ASPARTYL PROTEASES"/>
    <property type="match status" value="1"/>
</dbReference>
<feature type="chain" id="PRO_5046055512" description="Peptidase A1 domain-containing protein" evidence="2">
    <location>
        <begin position="29"/>
        <end position="462"/>
    </location>
</feature>
<comment type="similarity">
    <text evidence="1">Belongs to the peptidase A1 family.</text>
</comment>
<dbReference type="Pfam" id="PF14543">
    <property type="entry name" value="TAXi_N"/>
    <property type="match status" value="1"/>
</dbReference>
<dbReference type="InterPro" id="IPR001969">
    <property type="entry name" value="Aspartic_peptidase_AS"/>
</dbReference>
<dbReference type="InterPro" id="IPR032861">
    <property type="entry name" value="TAXi_N"/>
</dbReference>
<reference evidence="4 5" key="1">
    <citation type="journal article" date="2023" name="Hortic Res">
        <title>The complete reference genome for grapevine (Vitis vinifera L.) genetics and breeding.</title>
        <authorList>
            <person name="Shi X."/>
            <person name="Cao S."/>
            <person name="Wang X."/>
            <person name="Huang S."/>
            <person name="Wang Y."/>
            <person name="Liu Z."/>
            <person name="Liu W."/>
            <person name="Leng X."/>
            <person name="Peng Y."/>
            <person name="Wang N."/>
            <person name="Wang Y."/>
            <person name="Ma Z."/>
            <person name="Xu X."/>
            <person name="Zhang F."/>
            <person name="Xue H."/>
            <person name="Zhong H."/>
            <person name="Wang Y."/>
            <person name="Zhang K."/>
            <person name="Velt A."/>
            <person name="Avia K."/>
            <person name="Holtgrawe D."/>
            <person name="Grimplet J."/>
            <person name="Matus J.T."/>
            <person name="Ware D."/>
            <person name="Wu X."/>
            <person name="Wang H."/>
            <person name="Liu C."/>
            <person name="Fang Y."/>
            <person name="Rustenholz C."/>
            <person name="Cheng Z."/>
            <person name="Xiao H."/>
            <person name="Zhou Y."/>
        </authorList>
    </citation>
    <scope>NUCLEOTIDE SEQUENCE [LARGE SCALE GENOMIC DNA]</scope>
    <source>
        <strain evidence="5">cv. Pinot noir / PN40024</strain>
        <tissue evidence="4">Leaf</tissue>
    </source>
</reference>
<dbReference type="PROSITE" id="PS51767">
    <property type="entry name" value="PEPTIDASE_A1"/>
    <property type="match status" value="1"/>
</dbReference>
<evidence type="ECO:0000313" key="5">
    <source>
        <dbReference type="Proteomes" id="UP001227230"/>
    </source>
</evidence>
<dbReference type="InterPro" id="IPR001461">
    <property type="entry name" value="Aspartic_peptidase_A1"/>
</dbReference>
<dbReference type="Gene3D" id="2.40.70.10">
    <property type="entry name" value="Acid Proteases"/>
    <property type="match status" value="2"/>
</dbReference>
<feature type="signal peptide" evidence="2">
    <location>
        <begin position="1"/>
        <end position="28"/>
    </location>
</feature>
<dbReference type="InterPro" id="IPR021109">
    <property type="entry name" value="Peptidase_aspartic_dom_sf"/>
</dbReference>
<proteinExistence type="inferred from homology"/>
<keyword evidence="5" id="KW-1185">Reference proteome</keyword>
<evidence type="ECO:0000256" key="2">
    <source>
        <dbReference type="SAM" id="SignalP"/>
    </source>
</evidence>
<name>A0ABY9BSE6_VITVI</name>
<evidence type="ECO:0000259" key="3">
    <source>
        <dbReference type="PROSITE" id="PS51767"/>
    </source>
</evidence>
<dbReference type="PROSITE" id="PS00141">
    <property type="entry name" value="ASP_PROTEASE"/>
    <property type="match status" value="1"/>
</dbReference>
<feature type="domain" description="Peptidase A1" evidence="3">
    <location>
        <begin position="129"/>
        <end position="457"/>
    </location>
</feature>
<accession>A0ABY9BSE6</accession>
<organism evidence="4 5">
    <name type="scientific">Vitis vinifera</name>
    <name type="common">Grape</name>
    <dbReference type="NCBI Taxonomy" id="29760"/>
    <lineage>
        <taxon>Eukaryota</taxon>
        <taxon>Viridiplantae</taxon>
        <taxon>Streptophyta</taxon>
        <taxon>Embryophyta</taxon>
        <taxon>Tracheophyta</taxon>
        <taxon>Spermatophyta</taxon>
        <taxon>Magnoliopsida</taxon>
        <taxon>eudicotyledons</taxon>
        <taxon>Gunneridae</taxon>
        <taxon>Pentapetalae</taxon>
        <taxon>rosids</taxon>
        <taxon>Vitales</taxon>
        <taxon>Vitaceae</taxon>
        <taxon>Viteae</taxon>
        <taxon>Vitis</taxon>
    </lineage>
</organism>
<dbReference type="PANTHER" id="PTHR13683:SF750">
    <property type="entry name" value="ASPARTYL PROTEASE AED1"/>
    <property type="match status" value="1"/>
</dbReference>
<evidence type="ECO:0000256" key="1">
    <source>
        <dbReference type="ARBA" id="ARBA00007447"/>
    </source>
</evidence>
<dbReference type="Pfam" id="PF14541">
    <property type="entry name" value="TAXi_C"/>
    <property type="match status" value="1"/>
</dbReference>
<gene>
    <name evidence="4" type="ORF">VitviT2T_004958</name>
</gene>
<evidence type="ECO:0000313" key="4">
    <source>
        <dbReference type="EMBL" id="WJZ85419.1"/>
    </source>
</evidence>
<protein>
    <recommendedName>
        <fullName evidence="3">Peptidase A1 domain-containing protein</fullName>
    </recommendedName>
</protein>
<sequence>MAILCPSTAIYHLLFSFLLLFFLCYVGNTPVCGDARDGYHTLDINSLLPKSNCSAPVGGGSQGLPITYSYGPCSQLGQKKSPSRQQIFLQDRSRVRSINARILGQYSTEESKDGGSPESMHSLNEDGFFLVNVGFGKPQQNLNLIIDTGSDTTWIRCNSCSLGNCHNKKIPTFNPSLSSSYSNRSCIPSTKTNYTMNYEDNSYSKGVFVCDEVTLKPDVFPKFQFGCGDSGGGDFGSASGVLGLAQGEQYSLISQTASKFKKKFSYCFPHNENTRGSLLFGEKAISASPSLKFTRLLNPSSGSVYFVELIGISVAKKRLNVSSSLFASPGTIIDSGTVITHLPTAAYEALRTAFQQEMLHCPSVSPPPQEKPLDTCYNLKGCGGRNIKLPEIVLHFVGEVDVSLHPSGILWANGDLTQACLAFARKSHPSHVTIIGNRQQVSLKVVYDIEGGRLGFGNDCKH</sequence>
<dbReference type="Proteomes" id="UP001227230">
    <property type="component" value="Chromosome 4"/>
</dbReference>